<gene>
    <name evidence="2" type="ORF">G2W53_025377</name>
</gene>
<dbReference type="Pfam" id="PF04654">
    <property type="entry name" value="DUF599"/>
    <property type="match status" value="1"/>
</dbReference>
<keyword evidence="1" id="KW-0472">Membrane</keyword>
<organism evidence="2 3">
    <name type="scientific">Senna tora</name>
    <dbReference type="NCBI Taxonomy" id="362788"/>
    <lineage>
        <taxon>Eukaryota</taxon>
        <taxon>Viridiplantae</taxon>
        <taxon>Streptophyta</taxon>
        <taxon>Embryophyta</taxon>
        <taxon>Tracheophyta</taxon>
        <taxon>Spermatophyta</taxon>
        <taxon>Magnoliopsida</taxon>
        <taxon>eudicotyledons</taxon>
        <taxon>Gunneridae</taxon>
        <taxon>Pentapetalae</taxon>
        <taxon>rosids</taxon>
        <taxon>fabids</taxon>
        <taxon>Fabales</taxon>
        <taxon>Fabaceae</taxon>
        <taxon>Caesalpinioideae</taxon>
        <taxon>Cassia clade</taxon>
        <taxon>Senna</taxon>
    </lineage>
</organism>
<sequence length="233" mass="25851">MKEQSLDSILVPVGLVVLGAYHVWLLYTILRHPSRTVIGLNAMSRHQWVISMTTDPMKNGVLAVQTIRNNIMASTLLATTAITLSSLIGIFASNDSDSASKLVYGNTGPLGNSIKRLSISVCFLIAFLCNVQSIRYYAHVSFLITAPALKGKNDFIEYVAKILNRGSLSWTLGLRAFYLSFPLVLWIYGPIPMFACCCLTSFILYFLDTTTQITRDLHTKSFKEREIDGAESV</sequence>
<evidence type="ECO:0000256" key="1">
    <source>
        <dbReference type="SAM" id="Phobius"/>
    </source>
</evidence>
<keyword evidence="3" id="KW-1185">Reference proteome</keyword>
<dbReference type="PANTHER" id="PTHR31168:SF19">
    <property type="entry name" value="OS01G0683700 PROTEIN"/>
    <property type="match status" value="1"/>
</dbReference>
<dbReference type="OrthoDB" id="761598at2759"/>
<feature type="transmembrane region" description="Helical" evidence="1">
    <location>
        <begin position="117"/>
        <end position="138"/>
    </location>
</feature>
<dbReference type="Proteomes" id="UP000634136">
    <property type="component" value="Unassembled WGS sequence"/>
</dbReference>
<evidence type="ECO:0000313" key="3">
    <source>
        <dbReference type="Proteomes" id="UP000634136"/>
    </source>
</evidence>
<reference evidence="2" key="1">
    <citation type="submission" date="2020-09" db="EMBL/GenBank/DDBJ databases">
        <title>Genome-Enabled Discovery of Anthraquinone Biosynthesis in Senna tora.</title>
        <authorList>
            <person name="Kang S.-H."/>
            <person name="Pandey R.P."/>
            <person name="Lee C.-M."/>
            <person name="Sim J.-S."/>
            <person name="Jeong J.-T."/>
            <person name="Choi B.-S."/>
            <person name="Jung M."/>
            <person name="Ginzburg D."/>
            <person name="Zhao K."/>
            <person name="Won S.Y."/>
            <person name="Oh T.-J."/>
            <person name="Yu Y."/>
            <person name="Kim N.-H."/>
            <person name="Lee O.R."/>
            <person name="Lee T.-H."/>
            <person name="Bashyal P."/>
            <person name="Kim T.-S."/>
            <person name="Lee W.-H."/>
            <person name="Kawkins C."/>
            <person name="Kim C.-K."/>
            <person name="Kim J.S."/>
            <person name="Ahn B.O."/>
            <person name="Rhee S.Y."/>
            <person name="Sohng J.K."/>
        </authorList>
    </citation>
    <scope>NUCLEOTIDE SEQUENCE</scope>
    <source>
        <tissue evidence="2">Leaf</tissue>
    </source>
</reference>
<dbReference type="InterPro" id="IPR006747">
    <property type="entry name" value="DUF599"/>
</dbReference>
<accession>A0A834WEQ1</accession>
<proteinExistence type="predicted"/>
<dbReference type="EMBL" id="JAAIUW010000008">
    <property type="protein sequence ID" value="KAF7819922.1"/>
    <property type="molecule type" value="Genomic_DNA"/>
</dbReference>
<keyword evidence="1" id="KW-1133">Transmembrane helix</keyword>
<dbReference type="PANTHER" id="PTHR31168">
    <property type="entry name" value="OS02G0292800 PROTEIN"/>
    <property type="match status" value="1"/>
</dbReference>
<dbReference type="AlphaFoldDB" id="A0A834WEQ1"/>
<evidence type="ECO:0000313" key="2">
    <source>
        <dbReference type="EMBL" id="KAF7819922.1"/>
    </source>
</evidence>
<feature type="transmembrane region" description="Helical" evidence="1">
    <location>
        <begin position="183"/>
        <end position="207"/>
    </location>
</feature>
<comment type="caution">
    <text evidence="2">The sequence shown here is derived from an EMBL/GenBank/DDBJ whole genome shotgun (WGS) entry which is preliminary data.</text>
</comment>
<feature type="transmembrane region" description="Helical" evidence="1">
    <location>
        <begin position="71"/>
        <end position="92"/>
    </location>
</feature>
<name>A0A834WEQ1_9FABA</name>
<feature type="transmembrane region" description="Helical" evidence="1">
    <location>
        <begin position="9"/>
        <end position="30"/>
    </location>
</feature>
<protein>
    <submittedName>
        <fullName evidence="2">Putative transmembrane protein</fullName>
    </submittedName>
</protein>
<keyword evidence="1 2" id="KW-0812">Transmembrane</keyword>